<dbReference type="PANTHER" id="PTHR33594:SF1">
    <property type="entry name" value="HD_PDEASE DOMAIN-CONTAINING PROTEIN"/>
    <property type="match status" value="1"/>
</dbReference>
<dbReference type="CDD" id="cd00077">
    <property type="entry name" value="HDc"/>
    <property type="match status" value="1"/>
</dbReference>
<sequence length="193" mass="21305">MQSNEVIDATERFVAELHGNDHTGHDVAHLERVRRLAEVLSDGLAVNRLVVTLAALLHDVEDRKLGREAGLVKRHLDSLDVSDALRRHVLDVISETSYSKGSAPSSLEAAIIQDADRLDAMGAIGIARTFQYAGASGTALYGESSAISHFHEKLLRLLDGMHTEEAKRIARARHTFLLTFLERFEAEWNGSDI</sequence>
<keyword evidence="3" id="KW-1185">Reference proteome</keyword>
<dbReference type="InterPro" id="IPR003607">
    <property type="entry name" value="HD/PDEase_dom"/>
</dbReference>
<dbReference type="SUPFAM" id="SSF109604">
    <property type="entry name" value="HD-domain/PDEase-like"/>
    <property type="match status" value="1"/>
</dbReference>
<comment type="caution">
    <text evidence="2">The sequence shown here is derived from an EMBL/GenBank/DDBJ whole genome shotgun (WGS) entry which is preliminary data.</text>
</comment>
<dbReference type="EMBL" id="JANIEK010000017">
    <property type="protein sequence ID" value="MCT4795080.1"/>
    <property type="molecule type" value="Genomic_DNA"/>
</dbReference>
<dbReference type="Gene3D" id="1.20.58.1910">
    <property type="match status" value="1"/>
</dbReference>
<protein>
    <submittedName>
        <fullName evidence="2">HD domain-containing protein</fullName>
    </submittedName>
</protein>
<organism evidence="2 3">
    <name type="scientific">Exiguobacterium alkaliphilum</name>
    <dbReference type="NCBI Taxonomy" id="1428684"/>
    <lineage>
        <taxon>Bacteria</taxon>
        <taxon>Bacillati</taxon>
        <taxon>Bacillota</taxon>
        <taxon>Bacilli</taxon>
        <taxon>Bacillales</taxon>
        <taxon>Bacillales Family XII. Incertae Sedis</taxon>
        <taxon>Exiguobacterium</taxon>
    </lineage>
</organism>
<evidence type="ECO:0000313" key="3">
    <source>
        <dbReference type="Proteomes" id="UP001206821"/>
    </source>
</evidence>
<reference evidence="2 3" key="1">
    <citation type="submission" date="2022-07" db="EMBL/GenBank/DDBJ databases">
        <title>Genomic and pangenome structural analysis of the polyextremophile Exiguobacterium.</title>
        <authorList>
            <person name="Shen L."/>
        </authorList>
    </citation>
    <scope>NUCLEOTIDE SEQUENCE [LARGE SCALE GENOMIC DNA]</scope>
    <source>
        <strain evidence="2 3">12_1</strain>
    </source>
</reference>
<dbReference type="Pfam" id="PF01966">
    <property type="entry name" value="HD"/>
    <property type="match status" value="1"/>
</dbReference>
<gene>
    <name evidence="2" type="ORF">NQG31_05960</name>
</gene>
<dbReference type="Gene3D" id="1.10.472.50">
    <property type="entry name" value="HD-domain/PDEase-like"/>
    <property type="match status" value="1"/>
</dbReference>
<dbReference type="InterPro" id="IPR006674">
    <property type="entry name" value="HD_domain"/>
</dbReference>
<dbReference type="SMART" id="SM00471">
    <property type="entry name" value="HDc"/>
    <property type="match status" value="1"/>
</dbReference>
<name>A0ABT2KXC1_9BACL</name>
<dbReference type="Proteomes" id="UP001206821">
    <property type="component" value="Unassembled WGS sequence"/>
</dbReference>
<evidence type="ECO:0000313" key="2">
    <source>
        <dbReference type="EMBL" id="MCT4795080.1"/>
    </source>
</evidence>
<evidence type="ECO:0000259" key="1">
    <source>
        <dbReference type="SMART" id="SM00471"/>
    </source>
</evidence>
<feature type="domain" description="HD/PDEase" evidence="1">
    <location>
        <begin position="22"/>
        <end position="130"/>
    </location>
</feature>
<dbReference type="RefSeq" id="WP_034805987.1">
    <property type="nucleotide sequence ID" value="NZ_JANIEK010000017.1"/>
</dbReference>
<proteinExistence type="predicted"/>
<dbReference type="PANTHER" id="PTHR33594">
    <property type="entry name" value="SUPERFAMILY HYDROLASE, PUTATIVE (AFU_ORTHOLOGUE AFUA_1G03035)-RELATED"/>
    <property type="match status" value="1"/>
</dbReference>
<accession>A0ABT2KXC1</accession>